<evidence type="ECO:0000313" key="2">
    <source>
        <dbReference type="EMBL" id="KAG2566621.1"/>
    </source>
</evidence>
<dbReference type="Proteomes" id="UP000823388">
    <property type="component" value="Chromosome 7N"/>
</dbReference>
<proteinExistence type="predicted"/>
<feature type="region of interest" description="Disordered" evidence="1">
    <location>
        <begin position="32"/>
        <end position="92"/>
    </location>
</feature>
<dbReference type="EMBL" id="CM029050">
    <property type="protein sequence ID" value="KAG2566621.1"/>
    <property type="molecule type" value="Genomic_DNA"/>
</dbReference>
<feature type="compositionally biased region" description="Polar residues" evidence="1">
    <location>
        <begin position="49"/>
        <end position="59"/>
    </location>
</feature>
<name>A0A8T0PVV9_PANVG</name>
<evidence type="ECO:0000313" key="3">
    <source>
        <dbReference type="Proteomes" id="UP000823388"/>
    </source>
</evidence>
<organism evidence="2 3">
    <name type="scientific">Panicum virgatum</name>
    <name type="common">Blackwell switchgrass</name>
    <dbReference type="NCBI Taxonomy" id="38727"/>
    <lineage>
        <taxon>Eukaryota</taxon>
        <taxon>Viridiplantae</taxon>
        <taxon>Streptophyta</taxon>
        <taxon>Embryophyta</taxon>
        <taxon>Tracheophyta</taxon>
        <taxon>Spermatophyta</taxon>
        <taxon>Magnoliopsida</taxon>
        <taxon>Liliopsida</taxon>
        <taxon>Poales</taxon>
        <taxon>Poaceae</taxon>
        <taxon>PACMAD clade</taxon>
        <taxon>Panicoideae</taxon>
        <taxon>Panicodae</taxon>
        <taxon>Paniceae</taxon>
        <taxon>Panicinae</taxon>
        <taxon>Panicum</taxon>
        <taxon>Panicum sect. Hiantes</taxon>
    </lineage>
</organism>
<evidence type="ECO:0000256" key="1">
    <source>
        <dbReference type="SAM" id="MobiDB-lite"/>
    </source>
</evidence>
<keyword evidence="3" id="KW-1185">Reference proteome</keyword>
<dbReference type="AlphaFoldDB" id="A0A8T0PVV9"/>
<gene>
    <name evidence="2" type="ORF">PVAP13_7NG181500</name>
</gene>
<sequence>MESAYGQPSLELGVKVVMVAGLDPADHRLEGGGGCAWTRGRFPAAGTRSGANSRDSSAGVTRRASPAPPRRRGEAGSRSSCAGGRARRRPGWRRCWGPAQAELAWPEDAASPERWLTLAPPAGRGLGGRKTPGLLVEVGAARAAVAGGGGKGAREPGGASGGCCSAGERCGQCGWVGSEEDMFLAATFINQLAAATLQIPRRVYLLLILES</sequence>
<comment type="caution">
    <text evidence="2">The sequence shown here is derived from an EMBL/GenBank/DDBJ whole genome shotgun (WGS) entry which is preliminary data.</text>
</comment>
<protein>
    <submittedName>
        <fullName evidence="2">Uncharacterized protein</fullName>
    </submittedName>
</protein>
<reference evidence="2" key="1">
    <citation type="submission" date="2020-05" db="EMBL/GenBank/DDBJ databases">
        <title>WGS assembly of Panicum virgatum.</title>
        <authorList>
            <person name="Lovell J.T."/>
            <person name="Jenkins J."/>
            <person name="Shu S."/>
            <person name="Juenger T.E."/>
            <person name="Schmutz J."/>
        </authorList>
    </citation>
    <scope>NUCLEOTIDE SEQUENCE</scope>
    <source>
        <strain evidence="2">AP13</strain>
    </source>
</reference>
<accession>A0A8T0PVV9</accession>